<reference evidence="1 2" key="1">
    <citation type="journal article" date="2021" name="Sci. Rep.">
        <title>The distribution of antibiotic resistance genes in chicken gut microbiota commensals.</title>
        <authorList>
            <person name="Juricova H."/>
            <person name="Matiasovicova J."/>
            <person name="Kubasova T."/>
            <person name="Cejkova D."/>
            <person name="Rychlik I."/>
        </authorList>
    </citation>
    <scope>NUCLEOTIDE SEQUENCE [LARGE SCALE GENOMIC DNA]</scope>
    <source>
        <strain evidence="1 2">An564</strain>
    </source>
</reference>
<keyword evidence="1" id="KW-0167">Capsid protein</keyword>
<name>A0ABS2GRH8_9FIRM</name>
<organism evidence="1 2">
    <name type="scientific">Hydrogenoanaerobacterium saccharovorans</name>
    <dbReference type="NCBI Taxonomy" id="474960"/>
    <lineage>
        <taxon>Bacteria</taxon>
        <taxon>Bacillati</taxon>
        <taxon>Bacillota</taxon>
        <taxon>Clostridia</taxon>
        <taxon>Eubacteriales</taxon>
        <taxon>Oscillospiraceae</taxon>
        <taxon>Hydrogenoanaerobacterium</taxon>
    </lineage>
</organism>
<gene>
    <name evidence="1" type="ORF">H9X81_10680</name>
</gene>
<comment type="caution">
    <text evidence="1">The sequence shown here is derived from an EMBL/GenBank/DDBJ whole genome shotgun (WGS) entry which is preliminary data.</text>
</comment>
<dbReference type="EMBL" id="JACSNR010000011">
    <property type="protein sequence ID" value="MBM6924149.1"/>
    <property type="molecule type" value="Genomic_DNA"/>
</dbReference>
<keyword evidence="2" id="KW-1185">Reference proteome</keyword>
<dbReference type="Proteomes" id="UP000724149">
    <property type="component" value="Unassembled WGS sequence"/>
</dbReference>
<evidence type="ECO:0000313" key="1">
    <source>
        <dbReference type="EMBL" id="MBM6924149.1"/>
    </source>
</evidence>
<dbReference type="RefSeq" id="WP_204721896.1">
    <property type="nucleotide sequence ID" value="NZ_JACSNR010000011.1"/>
</dbReference>
<evidence type="ECO:0000313" key="2">
    <source>
        <dbReference type="Proteomes" id="UP000724149"/>
    </source>
</evidence>
<keyword evidence="1" id="KW-0946">Virion</keyword>
<accession>A0ABS2GRH8</accession>
<protein>
    <submittedName>
        <fullName evidence="1">Phage coat protein</fullName>
    </submittedName>
</protein>
<proteinExistence type="predicted"/>
<sequence>MAEYTQSKFDSKSFNPVAFGAYVERIPTTKRNELIKSRALRGNQQIKAAFSSQTGTAFATIPMTGRIGGTPLNYDGQTDITAQKTTTFERGVVVVGRAQSWTELDFSSDITGGTDFMGNVAQQVAEYWDGVDQDTLLSILKGIFSMTGAENLKFVNGHTYDITLATGKDSDGHALNMAGSTTLNSAIQKACGDNKAKFTLVVMHSTVATNLENLNLLAYLKQTDESGVQRDLGLGTWNGRIVLIDDSMPATEGYYPATAEEPGALLVKDSGASDGQINKSDVTPYFGTGSVTAENYVVPGVQYITYVLGDGAFDYENIGAKVPYEMSRDPKTNGGQDTLYSRQRKVFAPYGISYTRSSQATLSPTAAELEKGANWTLVHNGASSSKEYIDHKAIPIARIISRG</sequence>